<dbReference type="Proteomes" id="UP000178249">
    <property type="component" value="Unassembled WGS sequence"/>
</dbReference>
<protein>
    <submittedName>
        <fullName evidence="2">Uncharacterized protein</fullName>
    </submittedName>
</protein>
<gene>
    <name evidence="2" type="ORF">A2841_03770</name>
</gene>
<dbReference type="AlphaFoldDB" id="A0A1F6C464"/>
<sequence length="130" mass="15018">MWTVLLFLTSLVLIGVFVALHVWESKRQKRLFEHTRSVWDVRLMRLYHAAVSGNIPTEWRKTARVLLHTVTHSLVVFLVETLRAIERPLAQLSHRLRTHAPSGNGKEVSPFLKTLSPEKKNESEEPRSTT</sequence>
<organism evidence="2 3">
    <name type="scientific">Candidatus Kaiserbacteria bacterium RIFCSPHIGHO2_01_FULL_48_10</name>
    <dbReference type="NCBI Taxonomy" id="1798476"/>
    <lineage>
        <taxon>Bacteria</taxon>
        <taxon>Candidatus Kaiseribacteriota</taxon>
    </lineage>
</organism>
<proteinExistence type="predicted"/>
<feature type="compositionally biased region" description="Basic and acidic residues" evidence="1">
    <location>
        <begin position="116"/>
        <end position="130"/>
    </location>
</feature>
<reference evidence="2 3" key="1">
    <citation type="journal article" date="2016" name="Nat. Commun.">
        <title>Thousands of microbial genomes shed light on interconnected biogeochemical processes in an aquifer system.</title>
        <authorList>
            <person name="Anantharaman K."/>
            <person name="Brown C.T."/>
            <person name="Hug L.A."/>
            <person name="Sharon I."/>
            <person name="Castelle C.J."/>
            <person name="Probst A.J."/>
            <person name="Thomas B.C."/>
            <person name="Singh A."/>
            <person name="Wilkins M.J."/>
            <person name="Karaoz U."/>
            <person name="Brodie E.L."/>
            <person name="Williams K.H."/>
            <person name="Hubbard S.S."/>
            <person name="Banfield J.F."/>
        </authorList>
    </citation>
    <scope>NUCLEOTIDE SEQUENCE [LARGE SCALE GENOMIC DNA]</scope>
</reference>
<accession>A0A1F6C464</accession>
<comment type="caution">
    <text evidence="2">The sequence shown here is derived from an EMBL/GenBank/DDBJ whole genome shotgun (WGS) entry which is preliminary data.</text>
</comment>
<evidence type="ECO:0000256" key="1">
    <source>
        <dbReference type="SAM" id="MobiDB-lite"/>
    </source>
</evidence>
<evidence type="ECO:0000313" key="2">
    <source>
        <dbReference type="EMBL" id="OGG43999.1"/>
    </source>
</evidence>
<feature type="region of interest" description="Disordered" evidence="1">
    <location>
        <begin position="96"/>
        <end position="130"/>
    </location>
</feature>
<name>A0A1F6C464_9BACT</name>
<dbReference type="EMBL" id="MFKP01000025">
    <property type="protein sequence ID" value="OGG43999.1"/>
    <property type="molecule type" value="Genomic_DNA"/>
</dbReference>
<evidence type="ECO:0000313" key="3">
    <source>
        <dbReference type="Proteomes" id="UP000178249"/>
    </source>
</evidence>